<evidence type="ECO:0000313" key="7">
    <source>
        <dbReference type="EMBL" id="CAF1476074.1"/>
    </source>
</evidence>
<accession>A0A815RHT8</accession>
<dbReference type="SUPFAM" id="SSF53098">
    <property type="entry name" value="Ribonuclease H-like"/>
    <property type="match status" value="1"/>
</dbReference>
<keyword evidence="3" id="KW-0863">Zinc-finger</keyword>
<feature type="region of interest" description="Disordered" evidence="6">
    <location>
        <begin position="1"/>
        <end position="59"/>
    </location>
</feature>
<evidence type="ECO:0000313" key="8">
    <source>
        <dbReference type="Proteomes" id="UP000663860"/>
    </source>
</evidence>
<keyword evidence="5" id="KW-0539">Nucleus</keyword>
<dbReference type="PANTHER" id="PTHR46481">
    <property type="entry name" value="ZINC FINGER BED DOMAIN-CONTAINING PROTEIN 4"/>
    <property type="match status" value="1"/>
</dbReference>
<feature type="region of interest" description="Disordered" evidence="6">
    <location>
        <begin position="321"/>
        <end position="392"/>
    </location>
</feature>
<proteinExistence type="predicted"/>
<feature type="compositionally biased region" description="Polar residues" evidence="6">
    <location>
        <begin position="1"/>
        <end position="51"/>
    </location>
</feature>
<feature type="compositionally biased region" description="Low complexity" evidence="6">
    <location>
        <begin position="324"/>
        <end position="340"/>
    </location>
</feature>
<feature type="compositionally biased region" description="Acidic residues" evidence="6">
    <location>
        <begin position="350"/>
        <end position="383"/>
    </location>
</feature>
<sequence>MMKRSATSNSSKGHQGTTRSTISTGSQKPKEGSLTNSTSRKSRPADTTSDISCDEADDPVPRKKARVSLIHTYADKISDTQYKCKFTLCDKIIRCSSGSNANIRRHLINVHGVTEVKLNDDPEKHDKQFDVHRKAILDEAAINCIIVDSRPFGDFRKTGMQKFLTKALPGYIGPHENVVRAKIKKLYSTKMLQLQEELYEVHYVCLTADLWKRPKGHHYLCMTIHYVDRNYRNVSKVLSFRRFHGRHLSSRIRRHLTRVINRFGLESKIVAIVTDNGSDIRAATQHSNTFGIRLHCLCHGLNLVVKNGLYLWKVDKKKDVSTDSESSSNNNEHQEASNNELIVDKQLNSELDEDDDDEEEEETLAISSDEDDLNSDMDDESGDEAPRNDMDIISSDEEIDDNDMSIYNTSFHVNKISVVLERCRKIINTINKSSILYEFTQNLANPDIKGNLSIDMRIRWNSTFKMLNKLIKYQPIITQLINELPTLKGISSKQKKVLLKSQLSNEEWDIIKTLSVTLSYFSDASDMLSGSGYPSYATAYIVINSLKNYLQLNTPNRIEQIVKDELKKSFVHYVINSSGSPEHNLLLVEF</sequence>
<evidence type="ECO:0000256" key="6">
    <source>
        <dbReference type="SAM" id="MobiDB-lite"/>
    </source>
</evidence>
<dbReference type="InterPro" id="IPR052035">
    <property type="entry name" value="ZnF_BED_domain_contain"/>
</dbReference>
<dbReference type="GO" id="GO:0008270">
    <property type="term" value="F:zinc ion binding"/>
    <property type="evidence" value="ECO:0007669"/>
    <property type="project" value="UniProtKB-KW"/>
</dbReference>
<reference evidence="7" key="1">
    <citation type="submission" date="2021-02" db="EMBL/GenBank/DDBJ databases">
        <authorList>
            <person name="Nowell W R."/>
        </authorList>
    </citation>
    <scope>NUCLEOTIDE SEQUENCE</scope>
</reference>
<keyword evidence="2" id="KW-0479">Metal-binding</keyword>
<comment type="caution">
    <text evidence="7">The sequence shown here is derived from an EMBL/GenBank/DDBJ whole genome shotgun (WGS) entry which is preliminary data.</text>
</comment>
<evidence type="ECO:0000256" key="3">
    <source>
        <dbReference type="ARBA" id="ARBA00022771"/>
    </source>
</evidence>
<dbReference type="GO" id="GO:0005634">
    <property type="term" value="C:nucleus"/>
    <property type="evidence" value="ECO:0007669"/>
    <property type="project" value="UniProtKB-SubCell"/>
</dbReference>
<evidence type="ECO:0000256" key="5">
    <source>
        <dbReference type="ARBA" id="ARBA00023242"/>
    </source>
</evidence>
<dbReference type="Proteomes" id="UP000663860">
    <property type="component" value="Unassembled WGS sequence"/>
</dbReference>
<protein>
    <submittedName>
        <fullName evidence="7">Uncharacterized protein</fullName>
    </submittedName>
</protein>
<organism evidence="7 8">
    <name type="scientific">Adineta steineri</name>
    <dbReference type="NCBI Taxonomy" id="433720"/>
    <lineage>
        <taxon>Eukaryota</taxon>
        <taxon>Metazoa</taxon>
        <taxon>Spiralia</taxon>
        <taxon>Gnathifera</taxon>
        <taxon>Rotifera</taxon>
        <taxon>Eurotatoria</taxon>
        <taxon>Bdelloidea</taxon>
        <taxon>Adinetida</taxon>
        <taxon>Adinetidae</taxon>
        <taxon>Adineta</taxon>
    </lineage>
</organism>
<dbReference type="AlphaFoldDB" id="A0A815RHT8"/>
<keyword evidence="4" id="KW-0862">Zinc</keyword>
<evidence type="ECO:0000256" key="2">
    <source>
        <dbReference type="ARBA" id="ARBA00022723"/>
    </source>
</evidence>
<dbReference type="EMBL" id="CAJNOE010002275">
    <property type="protein sequence ID" value="CAF1476074.1"/>
    <property type="molecule type" value="Genomic_DNA"/>
</dbReference>
<dbReference type="PANTHER" id="PTHR46481:SF10">
    <property type="entry name" value="ZINC FINGER BED DOMAIN-CONTAINING PROTEIN 39"/>
    <property type="match status" value="1"/>
</dbReference>
<evidence type="ECO:0000256" key="4">
    <source>
        <dbReference type="ARBA" id="ARBA00022833"/>
    </source>
</evidence>
<name>A0A815RHT8_9BILA</name>
<dbReference type="InterPro" id="IPR012337">
    <property type="entry name" value="RNaseH-like_sf"/>
</dbReference>
<evidence type="ECO:0000256" key="1">
    <source>
        <dbReference type="ARBA" id="ARBA00004123"/>
    </source>
</evidence>
<comment type="subcellular location">
    <subcellularLocation>
        <location evidence="1">Nucleus</location>
    </subcellularLocation>
</comment>
<gene>
    <name evidence="7" type="ORF">IZO911_LOCUS43728</name>
</gene>